<feature type="transmembrane region" description="Helical" evidence="4">
    <location>
        <begin position="103"/>
        <end position="125"/>
    </location>
</feature>
<feature type="compositionally biased region" description="Basic and acidic residues" evidence="3">
    <location>
        <begin position="63"/>
        <end position="95"/>
    </location>
</feature>
<evidence type="ECO:0000256" key="1">
    <source>
        <dbReference type="ARBA" id="ARBA00004370"/>
    </source>
</evidence>
<sequence>MSTDDAGTAKDAENTEAGDVAANTGESIADEQAAPSLEKKEGSGESAQKDEAEATAVGAGKPDAVKSESTKSEDGKSEPAKSEAGKAEAERADGSRRAGLTPIVAAFVAGVLLVAAVTAVVVFYLQADKRGDELAAIEDSTHAACTFSRNVSSYDYSQNLDEFFTTVKAGSTGEFLKQFADAADTLKEVMVKSQVKSRAEDAQCGYQSGDTESAKVLVSLTLVRGNFTQAAPQPEYVSLIADMKNEGGTWKVSKLDSPILAGNGGGLPGGASVPSGQAPAPGN</sequence>
<proteinExistence type="predicted"/>
<evidence type="ECO:0008006" key="7">
    <source>
        <dbReference type="Google" id="ProtNLM"/>
    </source>
</evidence>
<evidence type="ECO:0000256" key="2">
    <source>
        <dbReference type="ARBA" id="ARBA00023136"/>
    </source>
</evidence>
<keyword evidence="6" id="KW-1185">Reference proteome</keyword>
<keyword evidence="4" id="KW-1133">Transmembrane helix</keyword>
<feature type="compositionally biased region" description="Basic and acidic residues" evidence="3">
    <location>
        <begin position="37"/>
        <end position="52"/>
    </location>
</feature>
<accession>A0A931IGP1</accession>
<reference evidence="5" key="1">
    <citation type="submission" date="2020-11" db="EMBL/GenBank/DDBJ databases">
        <title>Nocardia NEAU-351.nov., a novel actinomycete isolated from the cow dung.</title>
        <authorList>
            <person name="Zhang X."/>
        </authorList>
    </citation>
    <scope>NUCLEOTIDE SEQUENCE</scope>
    <source>
        <strain evidence="5">NEAU-351</strain>
    </source>
</reference>
<keyword evidence="4" id="KW-0812">Transmembrane</keyword>
<name>A0A931IGP1_9NOCA</name>
<gene>
    <name evidence="5" type="ORF">IT779_33545</name>
</gene>
<dbReference type="Proteomes" id="UP000655751">
    <property type="component" value="Unassembled WGS sequence"/>
</dbReference>
<comment type="subcellular location">
    <subcellularLocation>
        <location evidence="1">Membrane</location>
    </subcellularLocation>
</comment>
<evidence type="ECO:0000313" key="5">
    <source>
        <dbReference type="EMBL" id="MBH0781209.1"/>
    </source>
</evidence>
<organism evidence="5 6">
    <name type="scientific">Nocardia bovistercoris</name>
    <dbReference type="NCBI Taxonomy" id="2785916"/>
    <lineage>
        <taxon>Bacteria</taxon>
        <taxon>Bacillati</taxon>
        <taxon>Actinomycetota</taxon>
        <taxon>Actinomycetes</taxon>
        <taxon>Mycobacteriales</taxon>
        <taxon>Nocardiaceae</taxon>
        <taxon>Nocardia</taxon>
    </lineage>
</organism>
<dbReference type="RefSeq" id="WP_196153503.1">
    <property type="nucleotide sequence ID" value="NZ_JADMLG010000022.1"/>
</dbReference>
<feature type="region of interest" description="Disordered" evidence="3">
    <location>
        <begin position="261"/>
        <end position="283"/>
    </location>
</feature>
<evidence type="ECO:0000313" key="6">
    <source>
        <dbReference type="Proteomes" id="UP000655751"/>
    </source>
</evidence>
<comment type="caution">
    <text evidence="5">The sequence shown here is derived from an EMBL/GenBank/DDBJ whole genome shotgun (WGS) entry which is preliminary data.</text>
</comment>
<protein>
    <recommendedName>
        <fullName evidence="7">Mce-associated membrane protein</fullName>
    </recommendedName>
</protein>
<evidence type="ECO:0000256" key="3">
    <source>
        <dbReference type="SAM" id="MobiDB-lite"/>
    </source>
</evidence>
<dbReference type="PANTHER" id="PTHR37042">
    <property type="entry name" value="OUTER MEMBRANE PROTEIN RV1973"/>
    <property type="match status" value="1"/>
</dbReference>
<keyword evidence="2 4" id="KW-0472">Membrane</keyword>
<dbReference type="EMBL" id="JADMLG010000022">
    <property type="protein sequence ID" value="MBH0781209.1"/>
    <property type="molecule type" value="Genomic_DNA"/>
</dbReference>
<dbReference type="GO" id="GO:0016020">
    <property type="term" value="C:membrane"/>
    <property type="evidence" value="ECO:0007669"/>
    <property type="project" value="UniProtKB-SubCell"/>
</dbReference>
<feature type="region of interest" description="Disordered" evidence="3">
    <location>
        <begin position="1"/>
        <end position="95"/>
    </location>
</feature>
<evidence type="ECO:0000256" key="4">
    <source>
        <dbReference type="SAM" id="Phobius"/>
    </source>
</evidence>
<dbReference type="PANTHER" id="PTHR37042:SF4">
    <property type="entry name" value="OUTER MEMBRANE PROTEIN RV1973"/>
    <property type="match status" value="1"/>
</dbReference>
<dbReference type="AlphaFoldDB" id="A0A931IGP1"/>